<dbReference type="AlphaFoldDB" id="A0A8H4CQG5"/>
<organism evidence="2 3">
    <name type="scientific">Colletotrichum gloeosporioides</name>
    <name type="common">Anthracnose fungus</name>
    <name type="synonym">Glomerella cingulata</name>
    <dbReference type="NCBI Taxonomy" id="474922"/>
    <lineage>
        <taxon>Eukaryota</taxon>
        <taxon>Fungi</taxon>
        <taxon>Dikarya</taxon>
        <taxon>Ascomycota</taxon>
        <taxon>Pezizomycotina</taxon>
        <taxon>Sordariomycetes</taxon>
        <taxon>Hypocreomycetidae</taxon>
        <taxon>Glomerellales</taxon>
        <taxon>Glomerellaceae</taxon>
        <taxon>Colletotrichum</taxon>
        <taxon>Colletotrichum gloeosporioides species complex</taxon>
    </lineage>
</organism>
<sequence length="479" mass="52189">MAPPKPYFDTVSSKTEYDRLAPRAFLSDVTGKSTSGWGEAQLAACRVLVAPNTKNNLLPILLTAGCGPTEAFQKRLKLDPSSDEGNDSSDRSISHLQRICRGPQHHQPQTEHQNVWTYGQSLGQLWASLDKVKASSSHHPIGDGLGELEEARGVEEIQAFSGELDEPSDPSDPSEPDEPNETSRGDGSKSNGGSEAVGSGDNPININEAPGGDSSRKRKVPESNSSSPIPRRPKRQVKPPQHPGFARSDQIDLSSSQTTAPPIGSSPDVFYGPPSPKADQTCHPETLTVHLVSSFIRQALPWLPSQANPKADPVVMLEDAQATFQVQHGELQFTSRDDGGLVAFCDGRRRGRVALIEAKRFVDSYSEGELSLSDKRFGQMIGEALAVRFQQEPTVWAGPKETIIVIAAARHYLRFLQVGISELYLNQLKMHAQGGNDALTDFIYVSATRWLDLADASDRRHTVQNLEGIVRLVHKQLSG</sequence>
<dbReference type="GeneID" id="69022486"/>
<feature type="compositionally biased region" description="Acidic residues" evidence="1">
    <location>
        <begin position="163"/>
        <end position="180"/>
    </location>
</feature>
<evidence type="ECO:0008006" key="4">
    <source>
        <dbReference type="Google" id="ProtNLM"/>
    </source>
</evidence>
<dbReference type="EMBL" id="WVTB01000025">
    <property type="protein sequence ID" value="KAF3807997.1"/>
    <property type="molecule type" value="Genomic_DNA"/>
</dbReference>
<proteinExistence type="predicted"/>
<keyword evidence="3" id="KW-1185">Reference proteome</keyword>
<evidence type="ECO:0000256" key="1">
    <source>
        <dbReference type="SAM" id="MobiDB-lite"/>
    </source>
</evidence>
<dbReference type="Proteomes" id="UP000613401">
    <property type="component" value="Unassembled WGS sequence"/>
</dbReference>
<evidence type="ECO:0000313" key="2">
    <source>
        <dbReference type="EMBL" id="KAF3807997.1"/>
    </source>
</evidence>
<gene>
    <name evidence="2" type="ORF">GCG54_00015382</name>
</gene>
<name>A0A8H4CQG5_COLGL</name>
<comment type="caution">
    <text evidence="2">The sequence shown here is derived from an EMBL/GenBank/DDBJ whole genome shotgun (WGS) entry which is preliminary data.</text>
</comment>
<reference evidence="2" key="2">
    <citation type="submission" date="2020-03" db="EMBL/GenBank/DDBJ databases">
        <authorList>
            <person name="Fu F.-F."/>
            <person name="Chen J."/>
        </authorList>
    </citation>
    <scope>NUCLEOTIDE SEQUENCE</scope>
    <source>
        <strain evidence="2">Lc1</strain>
    </source>
</reference>
<reference evidence="2" key="1">
    <citation type="journal article" date="2020" name="Phytopathology">
        <title>Genome sequence and comparative analysis of Colletotrichum gloeosporioides isolated from Liriodendron leaves.</title>
        <authorList>
            <person name="Fu F.F."/>
            <person name="Hao Z."/>
            <person name="Wang P."/>
            <person name="Lu Y."/>
            <person name="Xue L.J."/>
            <person name="Wei G."/>
            <person name="Tian Y."/>
            <person name="Baishi H."/>
            <person name="Xu H."/>
            <person name="Shi J."/>
            <person name="Cheng T."/>
            <person name="Wang G."/>
            <person name="Yi Y."/>
            <person name="Chen J."/>
        </authorList>
    </citation>
    <scope>NUCLEOTIDE SEQUENCE</scope>
    <source>
        <strain evidence="2">Lc1</strain>
    </source>
</reference>
<feature type="compositionally biased region" description="Polar residues" evidence="1">
    <location>
        <begin position="251"/>
        <end position="260"/>
    </location>
</feature>
<accession>A0A8H4CQG5</accession>
<protein>
    <recommendedName>
        <fullName evidence="4">ERCC4 domain-containing protein</fullName>
    </recommendedName>
</protein>
<evidence type="ECO:0000313" key="3">
    <source>
        <dbReference type="Proteomes" id="UP000613401"/>
    </source>
</evidence>
<dbReference type="RefSeq" id="XP_045267156.1">
    <property type="nucleotide sequence ID" value="XM_045415174.1"/>
</dbReference>
<feature type="region of interest" description="Disordered" evidence="1">
    <location>
        <begin position="162"/>
        <end position="280"/>
    </location>
</feature>